<dbReference type="Proteomes" id="UP000800092">
    <property type="component" value="Unassembled WGS sequence"/>
</dbReference>
<dbReference type="Gene3D" id="3.30.710.10">
    <property type="entry name" value="Potassium Channel Kv1.1, Chain A"/>
    <property type="match status" value="1"/>
</dbReference>
<dbReference type="SUPFAM" id="SSF54695">
    <property type="entry name" value="POZ domain"/>
    <property type="match status" value="1"/>
</dbReference>
<dbReference type="InterPro" id="IPR003131">
    <property type="entry name" value="T1-type_BTB"/>
</dbReference>
<protein>
    <recommendedName>
        <fullName evidence="1">Potassium channel tetramerisation-type BTB domain-containing protein</fullName>
    </recommendedName>
</protein>
<proteinExistence type="predicted"/>
<evidence type="ECO:0000313" key="2">
    <source>
        <dbReference type="EMBL" id="KAF2236546.1"/>
    </source>
</evidence>
<feature type="domain" description="Potassium channel tetramerisation-type BTB" evidence="1">
    <location>
        <begin position="8"/>
        <end position="98"/>
    </location>
</feature>
<gene>
    <name evidence="2" type="ORF">EV356DRAFT_530827</name>
</gene>
<sequence>MDASNQPIQLQVGERRFTTTRTTLDKVAWFAAFLKPEWDSKQPDGSYFLDADPDTFEHILRYLRHETFPLFYNQRTGFDYWKYNALVAQADYFCIEELVKWIKEQKYVGAVQTTVSMATYDRDIYPQHQLDGNSETEHHFTLKTMKVYVCPRGISSHEGDRRRCGRQCENANTEQGGARFEEQQVLRTTEIIKTTNIRFDKCQFES</sequence>
<dbReference type="InterPro" id="IPR011333">
    <property type="entry name" value="SKP1/BTB/POZ_sf"/>
</dbReference>
<name>A0A6A6HEI3_VIRVR</name>
<dbReference type="InterPro" id="IPR045068">
    <property type="entry name" value="BACURD1-3"/>
</dbReference>
<dbReference type="PANTHER" id="PTHR11145:SF8">
    <property type="entry name" value="RE57120P"/>
    <property type="match status" value="1"/>
</dbReference>
<dbReference type="AlphaFoldDB" id="A0A6A6HEI3"/>
<reference evidence="2" key="1">
    <citation type="journal article" date="2020" name="Stud. Mycol.">
        <title>101 Dothideomycetes genomes: a test case for predicting lifestyles and emergence of pathogens.</title>
        <authorList>
            <person name="Haridas S."/>
            <person name="Albert R."/>
            <person name="Binder M."/>
            <person name="Bloem J."/>
            <person name="Labutti K."/>
            <person name="Salamov A."/>
            <person name="Andreopoulos B."/>
            <person name="Baker S."/>
            <person name="Barry K."/>
            <person name="Bills G."/>
            <person name="Bluhm B."/>
            <person name="Cannon C."/>
            <person name="Castanera R."/>
            <person name="Culley D."/>
            <person name="Daum C."/>
            <person name="Ezra D."/>
            <person name="Gonzalez J."/>
            <person name="Henrissat B."/>
            <person name="Kuo A."/>
            <person name="Liang C."/>
            <person name="Lipzen A."/>
            <person name="Lutzoni F."/>
            <person name="Magnuson J."/>
            <person name="Mondo S."/>
            <person name="Nolan M."/>
            <person name="Ohm R."/>
            <person name="Pangilinan J."/>
            <person name="Park H.-J."/>
            <person name="Ramirez L."/>
            <person name="Alfaro M."/>
            <person name="Sun H."/>
            <person name="Tritt A."/>
            <person name="Yoshinaga Y."/>
            <person name="Zwiers L.-H."/>
            <person name="Turgeon B."/>
            <person name="Goodwin S."/>
            <person name="Spatafora J."/>
            <person name="Crous P."/>
            <person name="Grigoriev I."/>
        </authorList>
    </citation>
    <scope>NUCLEOTIDE SEQUENCE</scope>
    <source>
        <strain evidence="2">Tuck. ex Michener</strain>
    </source>
</reference>
<evidence type="ECO:0000313" key="3">
    <source>
        <dbReference type="Proteomes" id="UP000800092"/>
    </source>
</evidence>
<evidence type="ECO:0000259" key="1">
    <source>
        <dbReference type="Pfam" id="PF02214"/>
    </source>
</evidence>
<dbReference type="OrthoDB" id="2414723at2759"/>
<dbReference type="GO" id="GO:0051260">
    <property type="term" value="P:protein homooligomerization"/>
    <property type="evidence" value="ECO:0007669"/>
    <property type="project" value="InterPro"/>
</dbReference>
<accession>A0A6A6HEI3</accession>
<dbReference type="PANTHER" id="PTHR11145">
    <property type="entry name" value="BTB/POZ DOMAIN-CONTAINING ADAPTER FOR CUL3-MEDIATED RHOA DEGRADATION PROTEIN FAMILY MEMBER"/>
    <property type="match status" value="1"/>
</dbReference>
<keyword evidence="3" id="KW-1185">Reference proteome</keyword>
<dbReference type="Pfam" id="PF02214">
    <property type="entry name" value="BTB_2"/>
    <property type="match status" value="1"/>
</dbReference>
<dbReference type="EMBL" id="ML991784">
    <property type="protein sequence ID" value="KAF2236546.1"/>
    <property type="molecule type" value="Genomic_DNA"/>
</dbReference>
<organism evidence="2 3">
    <name type="scientific">Viridothelium virens</name>
    <name type="common">Speckled blister lichen</name>
    <name type="synonym">Trypethelium virens</name>
    <dbReference type="NCBI Taxonomy" id="1048519"/>
    <lineage>
        <taxon>Eukaryota</taxon>
        <taxon>Fungi</taxon>
        <taxon>Dikarya</taxon>
        <taxon>Ascomycota</taxon>
        <taxon>Pezizomycotina</taxon>
        <taxon>Dothideomycetes</taxon>
        <taxon>Dothideomycetes incertae sedis</taxon>
        <taxon>Trypetheliales</taxon>
        <taxon>Trypetheliaceae</taxon>
        <taxon>Viridothelium</taxon>
    </lineage>
</organism>